<protein>
    <submittedName>
        <fullName evidence="2">Unnamed protein product</fullName>
    </submittedName>
</protein>
<dbReference type="Proteomes" id="UP001165063">
    <property type="component" value="Unassembled WGS sequence"/>
</dbReference>
<evidence type="ECO:0000313" key="3">
    <source>
        <dbReference type="Proteomes" id="UP001165063"/>
    </source>
</evidence>
<comment type="caution">
    <text evidence="2">The sequence shown here is derived from an EMBL/GenBank/DDBJ whole genome shotgun (WGS) entry which is preliminary data.</text>
</comment>
<dbReference type="GO" id="GO:0051015">
    <property type="term" value="F:actin filament binding"/>
    <property type="evidence" value="ECO:0007669"/>
    <property type="project" value="TreeGrafter"/>
</dbReference>
<dbReference type="AlphaFoldDB" id="A0A9W6YZ98"/>
<dbReference type="GO" id="GO:0005516">
    <property type="term" value="F:calmodulin binding"/>
    <property type="evidence" value="ECO:0007669"/>
    <property type="project" value="TreeGrafter"/>
</dbReference>
<dbReference type="EMBL" id="BSXU01001676">
    <property type="protein sequence ID" value="GMG29872.1"/>
    <property type="molecule type" value="Genomic_DNA"/>
</dbReference>
<dbReference type="GO" id="GO:0005096">
    <property type="term" value="F:GTPase activator activity"/>
    <property type="evidence" value="ECO:0007669"/>
    <property type="project" value="TreeGrafter"/>
</dbReference>
<gene>
    <name evidence="2" type="ORF">Amon01_000378400</name>
</gene>
<evidence type="ECO:0000259" key="1">
    <source>
        <dbReference type="Pfam" id="PF03836"/>
    </source>
</evidence>
<dbReference type="PANTHER" id="PTHR14149">
    <property type="entry name" value="RAS GTPASE-ACTIVATING PROTEIN WITH IQ MOTIF"/>
    <property type="match status" value="1"/>
</dbReference>
<name>A0A9W6YZ98_AMBMO</name>
<dbReference type="OrthoDB" id="775356at2759"/>
<dbReference type="PANTHER" id="PTHR14149:SF14">
    <property type="entry name" value="CALPONIN-HOMOLOGY (CH) DOMAIN-CONTAINING PROTEIN"/>
    <property type="match status" value="1"/>
</dbReference>
<dbReference type="InterPro" id="IPR000593">
    <property type="entry name" value="RasGAP_C"/>
</dbReference>
<keyword evidence="3" id="KW-1185">Reference proteome</keyword>
<accession>A0A9W6YZ98</accession>
<feature type="domain" description="RasGAP protein C-terminal" evidence="1">
    <location>
        <begin position="4"/>
        <end position="61"/>
    </location>
</feature>
<sequence>MFKLQSKSSHKKKPLLSRLFSRQYYYQRELKKKKGYLPKFGYCRYSSKYMMDHKILVDFKNIGSAASTFKSSKIQLTFSCFKIGEFVVGVANGDKDVTEKVTLDNLLNLQYEQKKTFDIFNGCVLFDTDNFVAFIFKKFYEAGAHESHH</sequence>
<evidence type="ECO:0000313" key="2">
    <source>
        <dbReference type="EMBL" id="GMG29872.1"/>
    </source>
</evidence>
<dbReference type="SUPFAM" id="SSF143885">
    <property type="entry name" value="RGC domain-like"/>
    <property type="match status" value="1"/>
</dbReference>
<reference evidence="2" key="1">
    <citation type="submission" date="2023-04" db="EMBL/GenBank/DDBJ databases">
        <title>Ambrosiozyma monospora NBRC 1965.</title>
        <authorList>
            <person name="Ichikawa N."/>
            <person name="Sato H."/>
            <person name="Tonouchi N."/>
        </authorList>
    </citation>
    <scope>NUCLEOTIDE SEQUENCE</scope>
    <source>
        <strain evidence="2">NBRC 1965</strain>
    </source>
</reference>
<dbReference type="GO" id="GO:0110085">
    <property type="term" value="C:mitotic actomyosin contractile ring"/>
    <property type="evidence" value="ECO:0007669"/>
    <property type="project" value="TreeGrafter"/>
</dbReference>
<dbReference type="GO" id="GO:1903479">
    <property type="term" value="P:mitotic actomyosin contractile ring assembly actin filament organization"/>
    <property type="evidence" value="ECO:0007669"/>
    <property type="project" value="TreeGrafter"/>
</dbReference>
<proteinExistence type="predicted"/>
<organism evidence="2 3">
    <name type="scientific">Ambrosiozyma monospora</name>
    <name type="common">Yeast</name>
    <name type="synonym">Endomycopsis monosporus</name>
    <dbReference type="NCBI Taxonomy" id="43982"/>
    <lineage>
        <taxon>Eukaryota</taxon>
        <taxon>Fungi</taxon>
        <taxon>Dikarya</taxon>
        <taxon>Ascomycota</taxon>
        <taxon>Saccharomycotina</taxon>
        <taxon>Pichiomycetes</taxon>
        <taxon>Pichiales</taxon>
        <taxon>Pichiaceae</taxon>
        <taxon>Ambrosiozyma</taxon>
    </lineage>
</organism>
<dbReference type="Pfam" id="PF03836">
    <property type="entry name" value="RasGAP_C"/>
    <property type="match status" value="1"/>
</dbReference>